<feature type="compositionally biased region" description="Low complexity" evidence="1">
    <location>
        <begin position="125"/>
        <end position="139"/>
    </location>
</feature>
<protein>
    <submittedName>
        <fullName evidence="2">3027_t:CDS:1</fullName>
    </submittedName>
</protein>
<reference evidence="2" key="1">
    <citation type="submission" date="2021-06" db="EMBL/GenBank/DDBJ databases">
        <authorList>
            <person name="Kallberg Y."/>
            <person name="Tangrot J."/>
            <person name="Rosling A."/>
        </authorList>
    </citation>
    <scope>NUCLEOTIDE SEQUENCE</scope>
    <source>
        <strain evidence="2">IA702</strain>
    </source>
</reference>
<evidence type="ECO:0000313" key="3">
    <source>
        <dbReference type="Proteomes" id="UP000789572"/>
    </source>
</evidence>
<sequence length="151" mass="17117">QPQLEDDYWNLNITSKQFVGKDASGFKWFECDILCSHHKNVSRLAGRSLSAKRGSKLMITGELEINESQIYCEKMMIMDKNDSPSRRYRKSKQVKSAEKRSEEPTTRQFATPPSHIEPTSPPSPATLTSDNSAAETTSPSKEKKKPSRRQP</sequence>
<comment type="caution">
    <text evidence="2">The sequence shown here is derived from an EMBL/GenBank/DDBJ whole genome shotgun (WGS) entry which is preliminary data.</text>
</comment>
<feature type="compositionally biased region" description="Basic residues" evidence="1">
    <location>
        <begin position="142"/>
        <end position="151"/>
    </location>
</feature>
<dbReference type="EMBL" id="CAJVPJ010001635">
    <property type="protein sequence ID" value="CAG8598609.1"/>
    <property type="molecule type" value="Genomic_DNA"/>
</dbReference>
<organism evidence="2 3">
    <name type="scientific">Paraglomus occultum</name>
    <dbReference type="NCBI Taxonomy" id="144539"/>
    <lineage>
        <taxon>Eukaryota</taxon>
        <taxon>Fungi</taxon>
        <taxon>Fungi incertae sedis</taxon>
        <taxon>Mucoromycota</taxon>
        <taxon>Glomeromycotina</taxon>
        <taxon>Glomeromycetes</taxon>
        <taxon>Paraglomerales</taxon>
        <taxon>Paraglomeraceae</taxon>
        <taxon>Paraglomus</taxon>
    </lineage>
</organism>
<feature type="non-terminal residue" evidence="2">
    <location>
        <position position="151"/>
    </location>
</feature>
<proteinExistence type="predicted"/>
<dbReference type="AlphaFoldDB" id="A0A9N9CCJ7"/>
<evidence type="ECO:0000256" key="1">
    <source>
        <dbReference type="SAM" id="MobiDB-lite"/>
    </source>
</evidence>
<feature type="compositionally biased region" description="Basic and acidic residues" evidence="1">
    <location>
        <begin position="95"/>
        <end position="105"/>
    </location>
</feature>
<gene>
    <name evidence="2" type="ORF">POCULU_LOCUS7346</name>
</gene>
<name>A0A9N9CCJ7_9GLOM</name>
<evidence type="ECO:0000313" key="2">
    <source>
        <dbReference type="EMBL" id="CAG8598609.1"/>
    </source>
</evidence>
<keyword evidence="3" id="KW-1185">Reference proteome</keyword>
<dbReference type="Proteomes" id="UP000789572">
    <property type="component" value="Unassembled WGS sequence"/>
</dbReference>
<feature type="region of interest" description="Disordered" evidence="1">
    <location>
        <begin position="77"/>
        <end position="151"/>
    </location>
</feature>
<accession>A0A9N9CCJ7</accession>